<sequence>MDELTIRDRFKQLYQVEADIVAYAPGRVNIIGDHTDYNDGFVLPAAIDMGTYVAAQKRDDLGINVIANDLNGVRVSFSLDAISFDEQVGWGHYVKGVIQALLSHFDSLDSPFSKPIDRTGTMQGCNLLISGNIPQGAGLSSSASLEIALIKAITQLYDLPMDGIGAALIGQQAENVYVGCNCGIMDQLISALGQDHQAMLLDCNDLSYRYVTIDESLQVLVINSNVQRQLVGSEYNDRREQCNQVAQFFNQSSLRHISIQELEAAEGDLPELLFKRARHVILESSRTLQAFEALALGDIAKMSQLMQDSHASLREDFEVTTAEVDYLVNCVSEVIGSHGGVRMTGGGFGGCVIALVPHGLVDAVTAVIERDYHRETGLKADIYSCSAKAGAFSA</sequence>
<dbReference type="InterPro" id="IPR006203">
    <property type="entry name" value="GHMP_knse_ATP-bd_CS"/>
</dbReference>
<keyword evidence="9 11" id="KW-0299">Galactose metabolism</keyword>
<dbReference type="InterPro" id="IPR000705">
    <property type="entry name" value="Galactokinase"/>
</dbReference>
<dbReference type="FunFam" id="3.30.230.10:FF:000017">
    <property type="entry name" value="Galactokinase"/>
    <property type="match status" value="1"/>
</dbReference>
<dbReference type="InterPro" id="IPR019741">
    <property type="entry name" value="Galactokinase_CS"/>
</dbReference>
<keyword evidence="2 11" id="KW-0963">Cytoplasm</keyword>
<dbReference type="InterPro" id="IPR020568">
    <property type="entry name" value="Ribosomal_Su5_D2-typ_SF"/>
</dbReference>
<evidence type="ECO:0000256" key="10">
    <source>
        <dbReference type="ARBA" id="ARBA00023277"/>
    </source>
</evidence>
<evidence type="ECO:0000259" key="13">
    <source>
        <dbReference type="Pfam" id="PF00288"/>
    </source>
</evidence>
<dbReference type="Proteomes" id="UP000002608">
    <property type="component" value="Chromosome"/>
</dbReference>
<dbReference type="NCBIfam" id="TIGR00131">
    <property type="entry name" value="gal_kin"/>
    <property type="match status" value="1"/>
</dbReference>
<feature type="domain" description="Galactokinase N-terminal" evidence="15">
    <location>
        <begin position="9"/>
        <end position="57"/>
    </location>
</feature>
<feature type="domain" description="GHMP kinase N-terminal" evidence="13">
    <location>
        <begin position="93"/>
        <end position="193"/>
    </location>
</feature>
<reference evidence="16 17" key="1">
    <citation type="submission" date="2007-10" db="EMBL/GenBank/DDBJ databases">
        <title>Complete sequence of Shewanella pealeana ATCC 700345.</title>
        <authorList>
            <consortium name="US DOE Joint Genome Institute"/>
            <person name="Copeland A."/>
            <person name="Lucas S."/>
            <person name="Lapidus A."/>
            <person name="Barry K."/>
            <person name="Glavina del Rio T."/>
            <person name="Dalin E."/>
            <person name="Tice H."/>
            <person name="Pitluck S."/>
            <person name="Chertkov O."/>
            <person name="Brettin T."/>
            <person name="Bruce D."/>
            <person name="Detter J.C."/>
            <person name="Han C."/>
            <person name="Schmutz J."/>
            <person name="Larimer F."/>
            <person name="Land M."/>
            <person name="Hauser L."/>
            <person name="Kyrpides N."/>
            <person name="Kim E."/>
            <person name="Zhao J.-S.Z."/>
            <person name="Manno D."/>
            <person name="Hawari J."/>
            <person name="Richardson P."/>
        </authorList>
    </citation>
    <scope>NUCLEOTIDE SEQUENCE [LARGE SCALE GENOMIC DNA]</scope>
    <source>
        <strain evidence="17">ATCC 700345 / ANG-SQ1</strain>
    </source>
</reference>
<dbReference type="PRINTS" id="PR00473">
    <property type="entry name" value="GALCTOKINASE"/>
</dbReference>
<keyword evidence="10 11" id="KW-0119">Carbohydrate metabolism</keyword>
<dbReference type="PRINTS" id="PR00959">
    <property type="entry name" value="MEVGALKINASE"/>
</dbReference>
<evidence type="ECO:0000259" key="15">
    <source>
        <dbReference type="Pfam" id="PF10509"/>
    </source>
</evidence>
<dbReference type="PANTHER" id="PTHR10457">
    <property type="entry name" value="MEVALONATE KINASE/GALACTOKINASE"/>
    <property type="match status" value="1"/>
</dbReference>
<dbReference type="InterPro" id="IPR014721">
    <property type="entry name" value="Ribsml_uS5_D2-typ_fold_subgr"/>
</dbReference>
<comment type="caution">
    <text evidence="11">Lacks conserved residue(s) required for the propagation of feature annotation.</text>
</comment>
<keyword evidence="6 11" id="KW-0418">Kinase</keyword>
<comment type="function">
    <text evidence="11">Catalyzes the transfer of the gamma-phosphate of ATP to D-galactose to form alpha-D-galactose-1-phosphate (Gal-1-P).</text>
</comment>
<dbReference type="GO" id="GO:0000287">
    <property type="term" value="F:magnesium ion binding"/>
    <property type="evidence" value="ECO:0007669"/>
    <property type="project" value="UniProtKB-UniRule"/>
</dbReference>
<dbReference type="PROSITE" id="PS00627">
    <property type="entry name" value="GHMP_KINASES_ATP"/>
    <property type="match status" value="1"/>
</dbReference>
<dbReference type="Gene3D" id="3.30.70.890">
    <property type="entry name" value="GHMP kinase, C-terminal domain"/>
    <property type="match status" value="1"/>
</dbReference>
<evidence type="ECO:0000313" key="16">
    <source>
        <dbReference type="EMBL" id="ABV86957.1"/>
    </source>
</evidence>
<keyword evidence="8 11" id="KW-0460">Magnesium</keyword>
<dbReference type="NCBIfam" id="NF003472">
    <property type="entry name" value="PRK05101.1"/>
    <property type="match status" value="1"/>
</dbReference>
<evidence type="ECO:0000256" key="8">
    <source>
        <dbReference type="ARBA" id="ARBA00022842"/>
    </source>
</evidence>
<dbReference type="RefSeq" id="WP_012154877.1">
    <property type="nucleotide sequence ID" value="NC_009901.1"/>
</dbReference>
<dbReference type="InterPro" id="IPR022963">
    <property type="entry name" value="Galactokinase_bac"/>
</dbReference>
<dbReference type="Pfam" id="PF08544">
    <property type="entry name" value="GHMP_kinases_C"/>
    <property type="match status" value="1"/>
</dbReference>
<evidence type="ECO:0000256" key="11">
    <source>
        <dbReference type="HAMAP-Rule" id="MF_00246"/>
    </source>
</evidence>
<dbReference type="PROSITE" id="PS00106">
    <property type="entry name" value="GALACTOKINASE"/>
    <property type="match status" value="1"/>
</dbReference>
<dbReference type="Pfam" id="PF10509">
    <property type="entry name" value="GalKase_gal_bdg"/>
    <property type="match status" value="1"/>
</dbReference>
<evidence type="ECO:0000256" key="6">
    <source>
        <dbReference type="ARBA" id="ARBA00022777"/>
    </source>
</evidence>
<keyword evidence="3 11" id="KW-0808">Transferase</keyword>
<evidence type="ECO:0000256" key="3">
    <source>
        <dbReference type="ARBA" id="ARBA00022679"/>
    </source>
</evidence>
<dbReference type="GO" id="GO:0004335">
    <property type="term" value="F:galactokinase activity"/>
    <property type="evidence" value="ECO:0007669"/>
    <property type="project" value="UniProtKB-UniRule"/>
</dbReference>
<feature type="binding site" evidence="11">
    <location>
        <position position="235"/>
    </location>
    <ligand>
        <name>substrate</name>
    </ligand>
</feature>
<dbReference type="InterPro" id="IPR019539">
    <property type="entry name" value="GalKase_N"/>
</dbReference>
<comment type="pathway">
    <text evidence="11">Carbohydrate metabolism; galactose metabolism.</text>
</comment>
<dbReference type="InterPro" id="IPR006204">
    <property type="entry name" value="GHMP_kinase_N_dom"/>
</dbReference>
<dbReference type="EC" id="2.7.1.6" evidence="11 12"/>
<dbReference type="UniPathway" id="UPA00214"/>
<evidence type="ECO:0000256" key="9">
    <source>
        <dbReference type="ARBA" id="ARBA00023144"/>
    </source>
</evidence>
<comment type="catalytic activity">
    <reaction evidence="11">
        <text>alpha-D-galactose + ATP = alpha-D-galactose 1-phosphate + ADP + H(+)</text>
        <dbReference type="Rhea" id="RHEA:13553"/>
        <dbReference type="ChEBI" id="CHEBI:15378"/>
        <dbReference type="ChEBI" id="CHEBI:28061"/>
        <dbReference type="ChEBI" id="CHEBI:30616"/>
        <dbReference type="ChEBI" id="CHEBI:58336"/>
        <dbReference type="ChEBI" id="CHEBI:456216"/>
        <dbReference type="EC" id="2.7.1.6"/>
    </reaction>
</comment>
<accession>A8H320</accession>
<dbReference type="OrthoDB" id="250531at2"/>
<dbReference type="STRING" id="398579.Spea_1632"/>
<dbReference type="FunFam" id="3.30.70.890:FF:000001">
    <property type="entry name" value="Galactokinase"/>
    <property type="match status" value="1"/>
</dbReference>
<feature type="site" description="Transition state stabilizer" evidence="11">
    <location>
        <position position="27"/>
    </location>
</feature>
<evidence type="ECO:0000256" key="12">
    <source>
        <dbReference type="NCBIfam" id="TIGR00131"/>
    </source>
</evidence>
<dbReference type="HAMAP" id="MF_00246">
    <property type="entry name" value="Galactokinase"/>
    <property type="match status" value="1"/>
</dbReference>
<keyword evidence="5 11" id="KW-0547">Nucleotide-binding</keyword>
<dbReference type="GO" id="GO:0006012">
    <property type="term" value="P:galactose metabolic process"/>
    <property type="evidence" value="ECO:0007669"/>
    <property type="project" value="UniProtKB-UniRule"/>
</dbReference>
<dbReference type="AlphaFoldDB" id="A8H320"/>
<dbReference type="PANTHER" id="PTHR10457:SF7">
    <property type="entry name" value="GALACTOKINASE-RELATED"/>
    <property type="match status" value="1"/>
</dbReference>
<feature type="binding site" evidence="11">
    <location>
        <position position="142"/>
    </location>
    <ligand>
        <name>Mg(2+)</name>
        <dbReference type="ChEBI" id="CHEBI:18420"/>
    </ligand>
</feature>
<evidence type="ECO:0000256" key="1">
    <source>
        <dbReference type="ARBA" id="ARBA00006566"/>
    </source>
</evidence>
<dbReference type="SUPFAM" id="SSF55060">
    <property type="entry name" value="GHMP Kinase, C-terminal domain"/>
    <property type="match status" value="1"/>
</dbReference>
<dbReference type="SUPFAM" id="SSF54211">
    <property type="entry name" value="Ribosomal protein S5 domain 2-like"/>
    <property type="match status" value="1"/>
</dbReference>
<name>A8H320_SHEPA</name>
<keyword evidence="4 11" id="KW-0479">Metal-binding</keyword>
<evidence type="ECO:0000256" key="7">
    <source>
        <dbReference type="ARBA" id="ARBA00022840"/>
    </source>
</evidence>
<dbReference type="GO" id="GO:0005524">
    <property type="term" value="F:ATP binding"/>
    <property type="evidence" value="ECO:0007669"/>
    <property type="project" value="UniProtKB-UniRule"/>
</dbReference>
<dbReference type="InterPro" id="IPR006206">
    <property type="entry name" value="Mevalonate/galactokinase"/>
</dbReference>
<evidence type="ECO:0000259" key="14">
    <source>
        <dbReference type="Pfam" id="PF08544"/>
    </source>
</evidence>
<gene>
    <name evidence="11" type="primary">galK</name>
    <name evidence="16" type="ordered locus">Spea_1632</name>
</gene>
<dbReference type="Gene3D" id="3.30.230.10">
    <property type="match status" value="1"/>
</dbReference>
<feature type="binding site" evidence="11">
    <location>
        <begin position="136"/>
        <end position="142"/>
    </location>
    <ligand>
        <name>ATP</name>
        <dbReference type="ChEBI" id="CHEBI:30616"/>
    </ligand>
</feature>
<organism evidence="16 17">
    <name type="scientific">Shewanella pealeana (strain ATCC 700345 / ANG-SQ1)</name>
    <dbReference type="NCBI Taxonomy" id="398579"/>
    <lineage>
        <taxon>Bacteria</taxon>
        <taxon>Pseudomonadati</taxon>
        <taxon>Pseudomonadota</taxon>
        <taxon>Gammaproteobacteria</taxon>
        <taxon>Alteromonadales</taxon>
        <taxon>Shewanellaceae</taxon>
        <taxon>Shewanella</taxon>
    </lineage>
</organism>
<dbReference type="HOGENOM" id="CLU_017814_2_1_6"/>
<dbReference type="PIRSF" id="PIRSF000530">
    <property type="entry name" value="Galactokinase"/>
    <property type="match status" value="1"/>
</dbReference>
<protein>
    <recommendedName>
        <fullName evidence="11 12">Galactokinase</fullName>
        <ecNumber evidence="11 12">2.7.1.6</ecNumber>
    </recommendedName>
    <alternativeName>
        <fullName evidence="11">Galactose kinase</fullName>
    </alternativeName>
</protein>
<evidence type="ECO:0000313" key="17">
    <source>
        <dbReference type="Proteomes" id="UP000002608"/>
    </source>
</evidence>
<dbReference type="EMBL" id="CP000851">
    <property type="protein sequence ID" value="ABV86957.1"/>
    <property type="molecule type" value="Genomic_DNA"/>
</dbReference>
<feature type="active site" description="Proton acceptor" evidence="11">
    <location>
        <position position="186"/>
    </location>
</feature>
<dbReference type="eggNOG" id="COG0153">
    <property type="taxonomic scope" value="Bacteria"/>
</dbReference>
<feature type="binding site" evidence="11">
    <location>
        <position position="174"/>
    </location>
    <ligand>
        <name>Mg(2+)</name>
        <dbReference type="ChEBI" id="CHEBI:18420"/>
    </ligand>
</feature>
<proteinExistence type="inferred from homology"/>
<keyword evidence="7 11" id="KW-0067">ATP-binding</keyword>
<dbReference type="InterPro" id="IPR036554">
    <property type="entry name" value="GHMP_kinase_C_sf"/>
</dbReference>
<evidence type="ECO:0000256" key="5">
    <source>
        <dbReference type="ARBA" id="ARBA00022741"/>
    </source>
</evidence>
<dbReference type="InterPro" id="IPR013750">
    <property type="entry name" value="GHMP_kinase_C_dom"/>
</dbReference>
<comment type="subcellular location">
    <subcellularLocation>
        <location evidence="11">Cytoplasm</location>
    </subcellularLocation>
</comment>
<feature type="domain" description="GHMP kinase C-terminal" evidence="14">
    <location>
        <begin position="290"/>
        <end position="369"/>
    </location>
</feature>
<dbReference type="GO" id="GO:0005829">
    <property type="term" value="C:cytosol"/>
    <property type="evidence" value="ECO:0007669"/>
    <property type="project" value="TreeGrafter"/>
</dbReference>
<evidence type="ECO:0000256" key="4">
    <source>
        <dbReference type="ARBA" id="ARBA00022723"/>
    </source>
</evidence>
<dbReference type="Pfam" id="PF00288">
    <property type="entry name" value="GHMP_kinases_N"/>
    <property type="match status" value="1"/>
</dbReference>
<evidence type="ECO:0000256" key="2">
    <source>
        <dbReference type="ARBA" id="ARBA00022490"/>
    </source>
</evidence>
<dbReference type="KEGG" id="spl:Spea_1632"/>
<comment type="similarity">
    <text evidence="1 11">Belongs to the GHMP kinase family. GalK subfamily.</text>
</comment>
<keyword evidence="17" id="KW-1185">Reference proteome</keyword>